<gene>
    <name evidence="1" type="ORF">R3P38DRAFT_3262410</name>
</gene>
<accession>A0AAW0CHK6</accession>
<organism evidence="1 2">
    <name type="scientific">Favolaschia claudopus</name>
    <dbReference type="NCBI Taxonomy" id="2862362"/>
    <lineage>
        <taxon>Eukaryota</taxon>
        <taxon>Fungi</taxon>
        <taxon>Dikarya</taxon>
        <taxon>Basidiomycota</taxon>
        <taxon>Agaricomycotina</taxon>
        <taxon>Agaricomycetes</taxon>
        <taxon>Agaricomycetidae</taxon>
        <taxon>Agaricales</taxon>
        <taxon>Marasmiineae</taxon>
        <taxon>Mycenaceae</taxon>
        <taxon>Favolaschia</taxon>
    </lineage>
</organism>
<comment type="caution">
    <text evidence="1">The sequence shown here is derived from an EMBL/GenBank/DDBJ whole genome shotgun (WGS) entry which is preliminary data.</text>
</comment>
<proteinExistence type="predicted"/>
<dbReference type="EMBL" id="JAWWNJ010000017">
    <property type="protein sequence ID" value="KAK7037920.1"/>
    <property type="molecule type" value="Genomic_DNA"/>
</dbReference>
<evidence type="ECO:0000313" key="1">
    <source>
        <dbReference type="EMBL" id="KAK7037920.1"/>
    </source>
</evidence>
<dbReference type="Proteomes" id="UP001362999">
    <property type="component" value="Unassembled WGS sequence"/>
</dbReference>
<sequence length="265" mass="28778">MSEIPRSKSILLVDVSNTKVEKPTIAFAPVVRPGPCIPSYAALPARTTPPLPAADAPDAAADLPTPLSPVSIPLSTTNKAAKSAIYYLIKYVSYTSLLVSTNFRRADSRASEVGVLSPLPGQVLLVRLHDEGDFTRFANTSKFAVLRARCLRDSGRRHTGAVRSYLTTRVTYLTTVISSAGLISLSTFNLANHAGRQNYKLVLLHRSTHNLALLSKLCTVLVDLNDLPNCIHVFLFFPEHYLPTLPFGSPPFPPSFLVSLIIASL</sequence>
<name>A0AAW0CHK6_9AGAR</name>
<dbReference type="AlphaFoldDB" id="A0AAW0CHK6"/>
<evidence type="ECO:0000313" key="2">
    <source>
        <dbReference type="Proteomes" id="UP001362999"/>
    </source>
</evidence>
<keyword evidence="2" id="KW-1185">Reference proteome</keyword>
<reference evidence="1 2" key="1">
    <citation type="journal article" date="2024" name="J Genomics">
        <title>Draft genome sequencing and assembly of Favolaschia claudopus CIRM-BRFM 2984 isolated from oak limbs.</title>
        <authorList>
            <person name="Navarro D."/>
            <person name="Drula E."/>
            <person name="Chaduli D."/>
            <person name="Cazenave R."/>
            <person name="Ahrendt S."/>
            <person name="Wang J."/>
            <person name="Lipzen A."/>
            <person name="Daum C."/>
            <person name="Barry K."/>
            <person name="Grigoriev I.V."/>
            <person name="Favel A."/>
            <person name="Rosso M.N."/>
            <person name="Martin F."/>
        </authorList>
    </citation>
    <scope>NUCLEOTIDE SEQUENCE [LARGE SCALE GENOMIC DNA]</scope>
    <source>
        <strain evidence="1 2">CIRM-BRFM 2984</strain>
    </source>
</reference>
<protein>
    <submittedName>
        <fullName evidence="1">Uncharacterized protein</fullName>
    </submittedName>
</protein>